<protein>
    <submittedName>
        <fullName evidence="2">Uncharacterized protein</fullName>
    </submittedName>
</protein>
<evidence type="ECO:0000313" key="3">
    <source>
        <dbReference type="Proteomes" id="UP000024635"/>
    </source>
</evidence>
<evidence type="ECO:0000256" key="1">
    <source>
        <dbReference type="SAM" id="SignalP"/>
    </source>
</evidence>
<reference evidence="3" key="1">
    <citation type="journal article" date="2015" name="Nat. Genet.">
        <title>The genome and transcriptome of the zoonotic hookworm Ancylostoma ceylanicum identify infection-specific gene families.</title>
        <authorList>
            <person name="Schwarz E.M."/>
            <person name="Hu Y."/>
            <person name="Antoshechkin I."/>
            <person name="Miller M.M."/>
            <person name="Sternberg P.W."/>
            <person name="Aroian R.V."/>
        </authorList>
    </citation>
    <scope>NUCLEOTIDE SEQUENCE</scope>
    <source>
        <strain evidence="3">HY135</strain>
    </source>
</reference>
<evidence type="ECO:0000313" key="2">
    <source>
        <dbReference type="EMBL" id="EYC34681.1"/>
    </source>
</evidence>
<feature type="signal peptide" evidence="1">
    <location>
        <begin position="1"/>
        <end position="17"/>
    </location>
</feature>
<dbReference type="EMBL" id="JARK01001337">
    <property type="protein sequence ID" value="EYC34681.1"/>
    <property type="molecule type" value="Genomic_DNA"/>
</dbReference>
<proteinExistence type="predicted"/>
<gene>
    <name evidence="2" type="primary">Acey_s0001.g93</name>
    <name evidence="2" type="ORF">Y032_0001g93</name>
</gene>
<dbReference type="AlphaFoldDB" id="A0A016W518"/>
<comment type="caution">
    <text evidence="2">The sequence shown here is derived from an EMBL/GenBank/DDBJ whole genome shotgun (WGS) entry which is preliminary data.</text>
</comment>
<feature type="chain" id="PRO_5001494157" evidence="1">
    <location>
        <begin position="18"/>
        <end position="96"/>
    </location>
</feature>
<dbReference type="Proteomes" id="UP000024635">
    <property type="component" value="Unassembled WGS sequence"/>
</dbReference>
<keyword evidence="3" id="KW-1185">Reference proteome</keyword>
<name>A0A016W518_9BILA</name>
<accession>A0A016W518</accession>
<keyword evidence="1" id="KW-0732">Signal</keyword>
<sequence length="96" mass="11110">MITIHGLLPLHFVLTLTETPHLRQEMKMWMDELYWIAKWIKTNGNGYIPAAFFPPRPNVLDTAPEFLPTVRSSNTKAREVSPAVWQMSNMIKITTQ</sequence>
<organism evidence="2 3">
    <name type="scientific">Ancylostoma ceylanicum</name>
    <dbReference type="NCBI Taxonomy" id="53326"/>
    <lineage>
        <taxon>Eukaryota</taxon>
        <taxon>Metazoa</taxon>
        <taxon>Ecdysozoa</taxon>
        <taxon>Nematoda</taxon>
        <taxon>Chromadorea</taxon>
        <taxon>Rhabditida</taxon>
        <taxon>Rhabditina</taxon>
        <taxon>Rhabditomorpha</taxon>
        <taxon>Strongyloidea</taxon>
        <taxon>Ancylostomatidae</taxon>
        <taxon>Ancylostomatinae</taxon>
        <taxon>Ancylostoma</taxon>
    </lineage>
</organism>